<feature type="region of interest" description="Disordered" evidence="1">
    <location>
        <begin position="1"/>
        <end position="27"/>
    </location>
</feature>
<evidence type="ECO:0000313" key="4">
    <source>
        <dbReference type="Proteomes" id="UP001501196"/>
    </source>
</evidence>
<keyword evidence="4" id="KW-1185">Reference proteome</keyword>
<dbReference type="Proteomes" id="UP001501196">
    <property type="component" value="Unassembled WGS sequence"/>
</dbReference>
<name>A0ABP5FSQ5_9MICO</name>
<reference evidence="4" key="1">
    <citation type="journal article" date="2019" name="Int. J. Syst. Evol. Microbiol.">
        <title>The Global Catalogue of Microorganisms (GCM) 10K type strain sequencing project: providing services to taxonomists for standard genome sequencing and annotation.</title>
        <authorList>
            <consortium name="The Broad Institute Genomics Platform"/>
            <consortium name="The Broad Institute Genome Sequencing Center for Infectious Disease"/>
            <person name="Wu L."/>
            <person name="Ma J."/>
        </authorList>
    </citation>
    <scope>NUCLEOTIDE SEQUENCE [LARGE SCALE GENOMIC DNA]</scope>
    <source>
        <strain evidence="4">JCM 15672</strain>
    </source>
</reference>
<keyword evidence="2" id="KW-0472">Membrane</keyword>
<evidence type="ECO:0000313" key="3">
    <source>
        <dbReference type="EMBL" id="GAA2031266.1"/>
    </source>
</evidence>
<accession>A0ABP5FSQ5</accession>
<gene>
    <name evidence="3" type="ORF">GCM10009819_13950</name>
</gene>
<protein>
    <submittedName>
        <fullName evidence="3">Uncharacterized protein</fullName>
    </submittedName>
</protein>
<comment type="caution">
    <text evidence="3">The sequence shown here is derived from an EMBL/GenBank/DDBJ whole genome shotgun (WGS) entry which is preliminary data.</text>
</comment>
<dbReference type="EMBL" id="BAAAPW010000002">
    <property type="protein sequence ID" value="GAA2031266.1"/>
    <property type="molecule type" value="Genomic_DNA"/>
</dbReference>
<feature type="transmembrane region" description="Helical" evidence="2">
    <location>
        <begin position="35"/>
        <end position="57"/>
    </location>
</feature>
<keyword evidence="2" id="KW-0812">Transmembrane</keyword>
<organism evidence="3 4">
    <name type="scientific">Agromyces tropicus</name>
    <dbReference type="NCBI Taxonomy" id="555371"/>
    <lineage>
        <taxon>Bacteria</taxon>
        <taxon>Bacillati</taxon>
        <taxon>Actinomycetota</taxon>
        <taxon>Actinomycetes</taxon>
        <taxon>Micrococcales</taxon>
        <taxon>Microbacteriaceae</taxon>
        <taxon>Agromyces</taxon>
    </lineage>
</organism>
<feature type="compositionally biased region" description="Basic and acidic residues" evidence="1">
    <location>
        <begin position="1"/>
        <end position="14"/>
    </location>
</feature>
<evidence type="ECO:0000256" key="1">
    <source>
        <dbReference type="SAM" id="MobiDB-lite"/>
    </source>
</evidence>
<sequence>MPGPRLREEPRRIGPGDGACVGPESKTTRRNGRRCVMFVAMLVLGLVSAWAVTASVIQFRRDGYHRMRTLAH</sequence>
<evidence type="ECO:0000256" key="2">
    <source>
        <dbReference type="SAM" id="Phobius"/>
    </source>
</evidence>
<keyword evidence="2" id="KW-1133">Transmembrane helix</keyword>
<proteinExistence type="predicted"/>